<feature type="transmembrane region" description="Helical" evidence="6">
    <location>
        <begin position="30"/>
        <end position="51"/>
    </location>
</feature>
<evidence type="ECO:0000256" key="2">
    <source>
        <dbReference type="ARBA" id="ARBA00022692"/>
    </source>
</evidence>
<dbReference type="EMBL" id="JAFBFI010000008">
    <property type="protein sequence ID" value="MBM7692834.1"/>
    <property type="molecule type" value="Genomic_DNA"/>
</dbReference>
<evidence type="ECO:0000256" key="4">
    <source>
        <dbReference type="ARBA" id="ARBA00023136"/>
    </source>
</evidence>
<comment type="similarity">
    <text evidence="5">Belongs to the bacteriophage holin family. Cp-1 holin subfamily.</text>
</comment>
<evidence type="ECO:0000256" key="3">
    <source>
        <dbReference type="ARBA" id="ARBA00022989"/>
    </source>
</evidence>
<evidence type="ECO:0000256" key="5">
    <source>
        <dbReference type="ARBA" id="ARBA00023600"/>
    </source>
</evidence>
<dbReference type="RefSeq" id="WP_204543019.1">
    <property type="nucleotide sequence ID" value="NZ_JAFBFI010000008.1"/>
</dbReference>
<accession>A0ABS2QJ58</accession>
<keyword evidence="2 6" id="KW-0812">Transmembrane</keyword>
<dbReference type="NCBIfam" id="TIGR01593">
    <property type="entry name" value="holin_tox_secr"/>
    <property type="match status" value="1"/>
</dbReference>
<comment type="caution">
    <text evidence="7">The sequence shown here is derived from an EMBL/GenBank/DDBJ whole genome shotgun (WGS) entry which is preliminary data.</text>
</comment>
<dbReference type="Pfam" id="PF05105">
    <property type="entry name" value="Phage_holin_4_1"/>
    <property type="match status" value="1"/>
</dbReference>
<evidence type="ECO:0000313" key="8">
    <source>
        <dbReference type="Proteomes" id="UP000823486"/>
    </source>
</evidence>
<keyword evidence="4 6" id="KW-0472">Membrane</keyword>
<gene>
    <name evidence="7" type="ORF">JOC77_002265</name>
</gene>
<comment type="subcellular location">
    <subcellularLocation>
        <location evidence="1">Membrane</location>
        <topology evidence="1">Multi-pass membrane protein</topology>
    </subcellularLocation>
</comment>
<organism evidence="7 8">
    <name type="scientific">Peribacillus deserti</name>
    <dbReference type="NCBI Taxonomy" id="673318"/>
    <lineage>
        <taxon>Bacteria</taxon>
        <taxon>Bacillati</taxon>
        <taxon>Bacillota</taxon>
        <taxon>Bacilli</taxon>
        <taxon>Bacillales</taxon>
        <taxon>Bacillaceae</taxon>
        <taxon>Peribacillus</taxon>
    </lineage>
</organism>
<keyword evidence="8" id="KW-1185">Reference proteome</keyword>
<dbReference type="InterPro" id="IPR006480">
    <property type="entry name" value="Phage_holin_4_1"/>
</dbReference>
<evidence type="ECO:0000313" key="7">
    <source>
        <dbReference type="EMBL" id="MBM7692834.1"/>
    </source>
</evidence>
<proteinExistence type="inferred from homology"/>
<name>A0ABS2QJ58_9BACI</name>
<dbReference type="Proteomes" id="UP000823486">
    <property type="component" value="Unassembled WGS sequence"/>
</dbReference>
<evidence type="ECO:0000256" key="6">
    <source>
        <dbReference type="SAM" id="Phobius"/>
    </source>
</evidence>
<evidence type="ECO:0000256" key="1">
    <source>
        <dbReference type="ARBA" id="ARBA00004141"/>
    </source>
</evidence>
<protein>
    <submittedName>
        <fullName evidence="7">Toxin secretion/phage lysis holin</fullName>
    </submittedName>
</protein>
<reference evidence="7 8" key="1">
    <citation type="submission" date="2021-01" db="EMBL/GenBank/DDBJ databases">
        <title>Genomic Encyclopedia of Type Strains, Phase IV (KMG-IV): sequencing the most valuable type-strain genomes for metagenomic binning, comparative biology and taxonomic classification.</title>
        <authorList>
            <person name="Goeker M."/>
        </authorList>
    </citation>
    <scope>NUCLEOTIDE SEQUENCE [LARGE SCALE GENOMIC DNA]</scope>
    <source>
        <strain evidence="7 8">DSM 105482</strain>
    </source>
</reference>
<keyword evidence="3 6" id="KW-1133">Transmembrane helix</keyword>
<sequence>MDNKWIYSWEGIKECIIKFAGYLSGGLDHVLMALLVLTGCEIFSRAGVLLYSKKLTFIGMYGMFIRKGSMCILLIAANQLDLVMGNSEQFMRSAILIFLIGNEGASILKNLRRLGLPAPDVMSNIMDDFAGGDKDDNKP</sequence>